<comment type="caution">
    <text evidence="4">The sequence shown here is derived from an EMBL/GenBank/DDBJ whole genome shotgun (WGS) entry which is preliminary data.</text>
</comment>
<evidence type="ECO:0000313" key="4">
    <source>
        <dbReference type="EMBL" id="KAK0723360.1"/>
    </source>
</evidence>
<evidence type="ECO:0000256" key="1">
    <source>
        <dbReference type="ARBA" id="ARBA00022801"/>
    </source>
</evidence>
<dbReference type="RefSeq" id="XP_060299284.1">
    <property type="nucleotide sequence ID" value="XM_060441796.1"/>
</dbReference>
<reference evidence="4" key="1">
    <citation type="submission" date="2023-06" db="EMBL/GenBank/DDBJ databases">
        <title>Genome-scale phylogeny and comparative genomics of the fungal order Sordariales.</title>
        <authorList>
            <consortium name="Lawrence Berkeley National Laboratory"/>
            <person name="Hensen N."/>
            <person name="Bonometti L."/>
            <person name="Westerberg I."/>
            <person name="Brannstrom I.O."/>
            <person name="Guillou S."/>
            <person name="Cros-Aarteil S."/>
            <person name="Calhoun S."/>
            <person name="Haridas S."/>
            <person name="Kuo A."/>
            <person name="Mondo S."/>
            <person name="Pangilinan J."/>
            <person name="Riley R."/>
            <person name="LaButti K."/>
            <person name="Andreopoulos B."/>
            <person name="Lipzen A."/>
            <person name="Chen C."/>
            <person name="Yanf M."/>
            <person name="Daum C."/>
            <person name="Ng V."/>
            <person name="Clum A."/>
            <person name="Steindorff A."/>
            <person name="Ohm R."/>
            <person name="Martin F."/>
            <person name="Silar P."/>
            <person name="Natvig D."/>
            <person name="Lalanne C."/>
            <person name="Gautier V."/>
            <person name="Ament-velasquez S.L."/>
            <person name="Kruys A."/>
            <person name="Hutchinson M.I."/>
            <person name="Powell A.J."/>
            <person name="Barry K."/>
            <person name="Miller A.N."/>
            <person name="Grigoriev I.V."/>
            <person name="Debuchy R."/>
            <person name="Gladieux P."/>
            <person name="Thoren M.H."/>
            <person name="Johannesson H."/>
        </authorList>
    </citation>
    <scope>NUCLEOTIDE SEQUENCE</scope>
    <source>
        <strain evidence="4">SMH2392-1A</strain>
    </source>
</reference>
<dbReference type="Gene3D" id="3.40.50.1820">
    <property type="entry name" value="alpha/beta hydrolase"/>
    <property type="match status" value="1"/>
</dbReference>
<name>A0AA40AWQ7_9PEZI</name>
<dbReference type="GeneID" id="85325066"/>
<feature type="domain" description="Alpha/beta hydrolase fold-3" evidence="3">
    <location>
        <begin position="156"/>
        <end position="381"/>
    </location>
</feature>
<evidence type="ECO:0000259" key="3">
    <source>
        <dbReference type="Pfam" id="PF07859"/>
    </source>
</evidence>
<dbReference type="SUPFAM" id="SSF53474">
    <property type="entry name" value="alpha/beta-Hydrolases"/>
    <property type="match status" value="1"/>
</dbReference>
<dbReference type="InterPro" id="IPR013094">
    <property type="entry name" value="AB_hydrolase_3"/>
</dbReference>
<dbReference type="PANTHER" id="PTHR48081">
    <property type="entry name" value="AB HYDROLASE SUPERFAMILY PROTEIN C4A8.06C"/>
    <property type="match status" value="1"/>
</dbReference>
<dbReference type="PANTHER" id="PTHR48081:SF8">
    <property type="entry name" value="ALPHA_BETA HYDROLASE FOLD-3 DOMAIN-CONTAINING PROTEIN-RELATED"/>
    <property type="match status" value="1"/>
</dbReference>
<organism evidence="4 5">
    <name type="scientific">Lasiosphaeria miniovina</name>
    <dbReference type="NCBI Taxonomy" id="1954250"/>
    <lineage>
        <taxon>Eukaryota</taxon>
        <taxon>Fungi</taxon>
        <taxon>Dikarya</taxon>
        <taxon>Ascomycota</taxon>
        <taxon>Pezizomycotina</taxon>
        <taxon>Sordariomycetes</taxon>
        <taxon>Sordariomycetidae</taxon>
        <taxon>Sordariales</taxon>
        <taxon>Lasiosphaeriaceae</taxon>
        <taxon>Lasiosphaeria</taxon>
    </lineage>
</organism>
<dbReference type="EMBL" id="JAUIRO010000003">
    <property type="protein sequence ID" value="KAK0723360.1"/>
    <property type="molecule type" value="Genomic_DNA"/>
</dbReference>
<dbReference type="Pfam" id="PF07859">
    <property type="entry name" value="Abhydrolase_3"/>
    <property type="match status" value="1"/>
</dbReference>
<dbReference type="InterPro" id="IPR029058">
    <property type="entry name" value="AB_hydrolase_fold"/>
</dbReference>
<keyword evidence="5" id="KW-1185">Reference proteome</keyword>
<keyword evidence="1 4" id="KW-0378">Hydrolase</keyword>
<accession>A0AA40AWQ7</accession>
<dbReference type="GO" id="GO:0016787">
    <property type="term" value="F:hydrolase activity"/>
    <property type="evidence" value="ECO:0007669"/>
    <property type="project" value="UniProtKB-KW"/>
</dbReference>
<evidence type="ECO:0000256" key="2">
    <source>
        <dbReference type="SAM" id="MobiDB-lite"/>
    </source>
</evidence>
<evidence type="ECO:0000313" key="5">
    <source>
        <dbReference type="Proteomes" id="UP001172101"/>
    </source>
</evidence>
<sequence length="409" mass="45150">MLPTIIRRDRLPAQVPKLPIGCREKQREEKMNSAQAQPQAPGRLGDPSMHLATDPRTHPKLLEKLRADKIEGTPTFVAALSPDAPLGEIASFTRRVEDYLEEYYKKIDLAPVPGEGSYEPVIRSEWRIPCDDSREIRLVVHRPDPTAAPAATLPAVIYLHGGAMVMLSSTNPLHTSWASALARTGLIVISPDFRNVLSSSTDKRLHPFPAGLDDCVVAVRWVAAHRRELGIGADDKIVLQGESGGGNLALATALRANRERWLAGAIDGVCAWVPYISGAYGAPREWKLRQGLASLVECDGYIMSCPNSTLNARLYDPEGSHTRDPLAWPYWAAEKDLQGLPPHLIITSELDLLRDEGNAYFRKLVAAGVRAVGRMNLGITHMGELSYRHAVPEIYLDNLWAVRSFISWL</sequence>
<dbReference type="AlphaFoldDB" id="A0AA40AWQ7"/>
<proteinExistence type="predicted"/>
<gene>
    <name evidence="4" type="ORF">B0T26DRAFT_706257</name>
</gene>
<dbReference type="Proteomes" id="UP001172101">
    <property type="component" value="Unassembled WGS sequence"/>
</dbReference>
<dbReference type="InterPro" id="IPR050300">
    <property type="entry name" value="GDXG_lipolytic_enzyme"/>
</dbReference>
<protein>
    <submittedName>
        <fullName evidence="4">Alpha/Beta hydrolase protein</fullName>
    </submittedName>
</protein>
<feature type="region of interest" description="Disordered" evidence="2">
    <location>
        <begin position="26"/>
        <end position="53"/>
    </location>
</feature>